<proteinExistence type="predicted"/>
<accession>A0A8H2KD81</accession>
<dbReference type="EMBL" id="VFRA01000001">
    <property type="protein sequence ID" value="TQO21016.1"/>
    <property type="molecule type" value="Genomic_DNA"/>
</dbReference>
<comment type="caution">
    <text evidence="1">The sequence shown here is derived from an EMBL/GenBank/DDBJ whole genome shotgun (WGS) entry which is preliminary data.</text>
</comment>
<organism evidence="1 2">
    <name type="scientific">Rhodoglobus vestalii</name>
    <dbReference type="NCBI Taxonomy" id="193384"/>
    <lineage>
        <taxon>Bacteria</taxon>
        <taxon>Bacillati</taxon>
        <taxon>Actinomycetota</taxon>
        <taxon>Actinomycetes</taxon>
        <taxon>Micrococcales</taxon>
        <taxon>Microbacteriaceae</taxon>
        <taxon>Rhodoglobus</taxon>
    </lineage>
</organism>
<gene>
    <name evidence="1" type="ORF">FB472_2681</name>
</gene>
<dbReference type="Proteomes" id="UP000316560">
    <property type="component" value="Unassembled WGS sequence"/>
</dbReference>
<name>A0A8H2KD81_9MICO</name>
<evidence type="ECO:0000313" key="1">
    <source>
        <dbReference type="EMBL" id="TQO21016.1"/>
    </source>
</evidence>
<reference evidence="1 2" key="1">
    <citation type="submission" date="2019-06" db="EMBL/GenBank/DDBJ databases">
        <title>Sequencing the genomes of 1000 actinobacteria strains.</title>
        <authorList>
            <person name="Klenk H.-P."/>
        </authorList>
    </citation>
    <scope>NUCLEOTIDE SEQUENCE [LARGE SCALE GENOMIC DNA]</scope>
    <source>
        <strain evidence="1 2">DSM 21947</strain>
    </source>
</reference>
<evidence type="ECO:0000313" key="2">
    <source>
        <dbReference type="Proteomes" id="UP000316560"/>
    </source>
</evidence>
<protein>
    <submittedName>
        <fullName evidence="1">Uncharacterized protein</fullName>
    </submittedName>
</protein>
<sequence length="72" mass="8255">MQSTIALRNITCWVLDTLTLRAPDEHLIAQVQRMRSGLGRLLRTHRFARNDCRRSVLENRGLGHDDPADGFI</sequence>
<dbReference type="AlphaFoldDB" id="A0A8H2KD81"/>
<keyword evidence="2" id="KW-1185">Reference proteome</keyword>